<sequence length="269" mass="29813">MPAMMRRPAALALLALLLPGAAAAQPLRARYEVHALGSVLLELEARFELSEAAYRIEAAFRTRGMAALLVPAEHFSRAQGAFTAEAAAPAAFVSEGTWRGNRRRIVLDWTNRDPRVVELVPNDASEDREPVPPPLQRGTVDILSAFAALTRQVDRAGHCDLTAPLFDGRRRSDIATRSAGRERILPWRNAWHGEALRCTYEGRLVAGFRRDQDRARQEEPQRGTAWMAVPYPGAPPIPVRIDIPTRWFGTATAVLLGAEPIQRRAEFGR</sequence>
<evidence type="ECO:0000313" key="3">
    <source>
        <dbReference type="Proteomes" id="UP000245765"/>
    </source>
</evidence>
<dbReference type="Pfam" id="PF11306">
    <property type="entry name" value="DUF3108"/>
    <property type="match status" value="1"/>
</dbReference>
<evidence type="ECO:0000256" key="1">
    <source>
        <dbReference type="SAM" id="SignalP"/>
    </source>
</evidence>
<proteinExistence type="predicted"/>
<evidence type="ECO:0000313" key="2">
    <source>
        <dbReference type="EMBL" id="PWS37265.1"/>
    </source>
</evidence>
<name>A0A317FEH1_9PROT</name>
<dbReference type="InterPro" id="IPR021457">
    <property type="entry name" value="DUF3108"/>
</dbReference>
<protein>
    <submittedName>
        <fullName evidence="2">DUF3108 domain-containing protein</fullName>
    </submittedName>
</protein>
<feature type="chain" id="PRO_5016465957" evidence="1">
    <location>
        <begin position="25"/>
        <end position="269"/>
    </location>
</feature>
<accession>A0A317FEH1</accession>
<keyword evidence="3" id="KW-1185">Reference proteome</keyword>
<comment type="caution">
    <text evidence="2">The sequence shown here is derived from an EMBL/GenBank/DDBJ whole genome shotgun (WGS) entry which is preliminary data.</text>
</comment>
<dbReference type="AlphaFoldDB" id="A0A317FEH1"/>
<dbReference type="EMBL" id="QGNA01000002">
    <property type="protein sequence ID" value="PWS37265.1"/>
    <property type="molecule type" value="Genomic_DNA"/>
</dbReference>
<feature type="signal peptide" evidence="1">
    <location>
        <begin position="1"/>
        <end position="24"/>
    </location>
</feature>
<organism evidence="2 3">
    <name type="scientific">Falsiroseomonas bella</name>
    <dbReference type="NCBI Taxonomy" id="2184016"/>
    <lineage>
        <taxon>Bacteria</taxon>
        <taxon>Pseudomonadati</taxon>
        <taxon>Pseudomonadota</taxon>
        <taxon>Alphaproteobacteria</taxon>
        <taxon>Acetobacterales</taxon>
        <taxon>Roseomonadaceae</taxon>
        <taxon>Falsiroseomonas</taxon>
    </lineage>
</organism>
<gene>
    <name evidence="2" type="ORF">DFH01_10460</name>
</gene>
<reference evidence="3" key="1">
    <citation type="submission" date="2018-05" db="EMBL/GenBank/DDBJ databases">
        <authorList>
            <person name="Du Z."/>
            <person name="Wang X."/>
        </authorList>
    </citation>
    <scope>NUCLEOTIDE SEQUENCE [LARGE SCALE GENOMIC DNA]</scope>
    <source>
        <strain evidence="3">CQN31</strain>
    </source>
</reference>
<keyword evidence="1" id="KW-0732">Signal</keyword>
<dbReference type="Proteomes" id="UP000245765">
    <property type="component" value="Unassembled WGS sequence"/>
</dbReference>